<evidence type="ECO:0000313" key="5">
    <source>
        <dbReference type="EMBL" id="EHL19532.1"/>
    </source>
</evidence>
<evidence type="ECO:0000313" key="4">
    <source>
        <dbReference type="EMBL" id="EHL10551.1"/>
    </source>
</evidence>
<name>G9XC45_9FIRM</name>
<dbReference type="Proteomes" id="UP000006437">
    <property type="component" value="Unassembled WGS sequence"/>
</dbReference>
<keyword evidence="1 2" id="KW-0732">Signal</keyword>
<gene>
    <name evidence="5" type="ORF">HMPREF9628_00253</name>
    <name evidence="4" type="ORF">HMPREF9629_00766</name>
</gene>
<dbReference type="Gene3D" id="3.40.50.2300">
    <property type="match status" value="2"/>
</dbReference>
<reference evidence="5 6" key="2">
    <citation type="submission" date="2011-08" db="EMBL/GenBank/DDBJ databases">
        <title>The Genome Sequence of Eubacteriaceae bacterium CM5.</title>
        <authorList>
            <consortium name="The Broad Institute Genome Sequencing Platform"/>
            <person name="Earl A."/>
            <person name="Ward D."/>
            <person name="Feldgarden M."/>
            <person name="Gevers D."/>
            <person name="Sizova M."/>
            <person name="Hazen A."/>
            <person name="Epstein S."/>
            <person name="Young S.K."/>
            <person name="Zeng Q."/>
            <person name="Gargeya S."/>
            <person name="Fitzgerald M."/>
            <person name="Haas B."/>
            <person name="Abouelleil A."/>
            <person name="Alvarado L."/>
            <person name="Arachchi H.M."/>
            <person name="Berlin A."/>
            <person name="Brown A."/>
            <person name="Chapman S.B."/>
            <person name="Chen Z."/>
            <person name="Dunbar C."/>
            <person name="Freedman E."/>
            <person name="Gearin G."/>
            <person name="Gellesch M."/>
            <person name="Goldberg J."/>
            <person name="Griggs A."/>
            <person name="Gujja S."/>
            <person name="Heiman D."/>
            <person name="Howarth C."/>
            <person name="Larson L."/>
            <person name="Lui A."/>
            <person name="MacDonald P.J.P."/>
            <person name="Montmayeur A."/>
            <person name="Murphy C."/>
            <person name="Neiman D."/>
            <person name="Pearson M."/>
            <person name="Priest M."/>
            <person name="Roberts A."/>
            <person name="Saif S."/>
            <person name="Shea T."/>
            <person name="Shenoy N."/>
            <person name="Sisk P."/>
            <person name="Stolte C."/>
            <person name="Sykes S."/>
            <person name="Wortman J."/>
            <person name="Nusbaum C."/>
            <person name="Birren B."/>
        </authorList>
    </citation>
    <scope>NUCLEOTIDE SEQUENCE [LARGE SCALE GENOMIC DNA]</scope>
    <source>
        <strain evidence="5 6">CM5</strain>
    </source>
</reference>
<reference evidence="4 7" key="1">
    <citation type="submission" date="2011-08" db="EMBL/GenBank/DDBJ databases">
        <title>The Genome Sequence of Eubacteriaceae bacterium ACC19a.</title>
        <authorList>
            <consortium name="The Broad Institute Genome Sequencing Platform"/>
            <person name="Earl A."/>
            <person name="Ward D."/>
            <person name="Feldgarden M."/>
            <person name="Gevers D."/>
            <person name="Sizova M."/>
            <person name="Hazen A."/>
            <person name="Epstein S."/>
            <person name="Young S.K."/>
            <person name="Zeng Q."/>
            <person name="Gargeya S."/>
            <person name="Fitzgerald M."/>
            <person name="Haas B."/>
            <person name="Abouelleil A."/>
            <person name="Alvarado L."/>
            <person name="Arachchi H.M."/>
            <person name="Berlin A."/>
            <person name="Brown A."/>
            <person name="Chapman S.B."/>
            <person name="Chen Z."/>
            <person name="Dunbar C."/>
            <person name="Freedman E."/>
            <person name="Gearin G."/>
            <person name="Gellesch M."/>
            <person name="Goldberg J."/>
            <person name="Griggs A."/>
            <person name="Gujja S."/>
            <person name="Heiman D."/>
            <person name="Howarth C."/>
            <person name="Larson L."/>
            <person name="Lui A."/>
            <person name="MacDonald P.J.P."/>
            <person name="Montmayeur A."/>
            <person name="Murphy C."/>
            <person name="Neiman D."/>
            <person name="Pearson M."/>
            <person name="Priest M."/>
            <person name="Roberts A."/>
            <person name="Saif S."/>
            <person name="Shea T."/>
            <person name="Shenoy N."/>
            <person name="Sisk P."/>
            <person name="Stolte C."/>
            <person name="Sykes S."/>
            <person name="Wortman J."/>
            <person name="Nusbaum C."/>
            <person name="Birren B."/>
        </authorList>
    </citation>
    <scope>NUCLEOTIDE SEQUENCE [LARGE SCALE GENOMIC DNA]</scope>
    <source>
        <strain evidence="4 7">ACC19a</strain>
    </source>
</reference>
<feature type="signal peptide" evidence="2">
    <location>
        <begin position="1"/>
        <end position="23"/>
    </location>
</feature>
<dbReference type="Pfam" id="PF02608">
    <property type="entry name" value="Bmp"/>
    <property type="match status" value="1"/>
</dbReference>
<dbReference type="EMBL" id="AFZE01000057">
    <property type="protein sequence ID" value="EHL10551.1"/>
    <property type="molecule type" value="Genomic_DNA"/>
</dbReference>
<dbReference type="AlphaFoldDB" id="G9XC45"/>
<dbReference type="RefSeq" id="WP_009525001.1">
    <property type="nucleotide sequence ID" value="NZ_JH414549.1"/>
</dbReference>
<evidence type="ECO:0000256" key="1">
    <source>
        <dbReference type="ARBA" id="ARBA00022729"/>
    </source>
</evidence>
<dbReference type="HOGENOM" id="CLU_038813_2_0_9"/>
<dbReference type="GO" id="GO:0005886">
    <property type="term" value="C:plasma membrane"/>
    <property type="evidence" value="ECO:0007669"/>
    <property type="project" value="InterPro"/>
</dbReference>
<dbReference type="InterPro" id="IPR003760">
    <property type="entry name" value="PnrA-like"/>
</dbReference>
<dbReference type="InterPro" id="IPR052910">
    <property type="entry name" value="ABC-Purine-Binding"/>
</dbReference>
<accession>G9XC45</accession>
<feature type="domain" description="ABC transporter substrate-binding protein PnrA-like" evidence="3">
    <location>
        <begin position="41"/>
        <end position="321"/>
    </location>
</feature>
<evidence type="ECO:0000259" key="3">
    <source>
        <dbReference type="Pfam" id="PF02608"/>
    </source>
</evidence>
<organism evidence="5 6">
    <name type="scientific">Peptoanaerobacter stomatis</name>
    <dbReference type="NCBI Taxonomy" id="796937"/>
    <lineage>
        <taxon>Bacteria</taxon>
        <taxon>Bacillati</taxon>
        <taxon>Bacillota</taxon>
        <taxon>Clostridia</taxon>
        <taxon>Peptostreptococcales</taxon>
        <taxon>Filifactoraceae</taxon>
        <taxon>Peptoanaerobacter</taxon>
    </lineage>
</organism>
<dbReference type="PANTHER" id="PTHR43208">
    <property type="entry name" value="ABC TRANSPORTER SUBSTRATE-BINDING PROTEIN"/>
    <property type="match status" value="1"/>
</dbReference>
<dbReference type="STRING" id="796937.HMPREF9630_01517"/>
<sequence length="371" mass="40511">MKKIFSIFAVMMCALFLMVGCGASNDKASDTKTSDGSEPIKVGFLYIGHINDGGFTQAHDKGRLALEENLKGKVETLYQEGVAENTQDVKNSAKIMIDQGASVIFATSFGFMDAIEELSKEYPDVKFIHFSGYKMNDTNFGNYFGAMEEPRYLSGIVAGLKTKSNKIGFVGAFPLPELFISINSFTLGVKSVNPDATVQVVWTNSWYDPAKEKEAADALLAAGCDVLAQHCDTTGPQVAAEEKNAFAIGYNSDSYDSAPKAFMTAPIWNHGVFYTKTVEEILNGTWKPESYYGNIADGYVDLLPLTENAPEEAKAKVDEIKAKMVSGDFKVFTGPIKNQAGEVVVEEGKSLNREEIWKIDYLVDGVIGTTK</sequence>
<evidence type="ECO:0000313" key="6">
    <source>
        <dbReference type="Proteomes" id="UP000003379"/>
    </source>
</evidence>
<dbReference type="PROSITE" id="PS51257">
    <property type="entry name" value="PROKAR_LIPOPROTEIN"/>
    <property type="match status" value="1"/>
</dbReference>
<evidence type="ECO:0000313" key="7">
    <source>
        <dbReference type="Proteomes" id="UP000006437"/>
    </source>
</evidence>
<dbReference type="PANTHER" id="PTHR43208:SF1">
    <property type="entry name" value="ABC TRANSPORTER SUBSTRATE-BINDING PROTEIN"/>
    <property type="match status" value="1"/>
</dbReference>
<accession>G9X309</accession>
<proteinExistence type="predicted"/>
<feature type="chain" id="PRO_5038285623" description="ABC transporter substrate-binding protein PnrA-like domain-containing protein" evidence="2">
    <location>
        <begin position="24"/>
        <end position="371"/>
    </location>
</feature>
<dbReference type="CDD" id="cd19963">
    <property type="entry name" value="PBP1_BMP-like"/>
    <property type="match status" value="1"/>
</dbReference>
<evidence type="ECO:0000256" key="2">
    <source>
        <dbReference type="SAM" id="SignalP"/>
    </source>
</evidence>
<dbReference type="Proteomes" id="UP000003379">
    <property type="component" value="Unassembled WGS sequence"/>
</dbReference>
<comment type="caution">
    <text evidence="5">The sequence shown here is derived from an EMBL/GenBank/DDBJ whole genome shotgun (WGS) entry which is preliminary data.</text>
</comment>
<dbReference type="EMBL" id="AFZG01000019">
    <property type="protein sequence ID" value="EHL19532.1"/>
    <property type="molecule type" value="Genomic_DNA"/>
</dbReference>
<protein>
    <recommendedName>
        <fullName evidence="3">ABC transporter substrate-binding protein PnrA-like domain-containing protein</fullName>
    </recommendedName>
</protein>